<comment type="caution">
    <text evidence="1">The sequence shown here is derived from an EMBL/GenBank/DDBJ whole genome shotgun (WGS) entry which is preliminary data.</text>
</comment>
<proteinExistence type="predicted"/>
<dbReference type="Proteomes" id="UP001627154">
    <property type="component" value="Unassembled WGS sequence"/>
</dbReference>
<dbReference type="AlphaFoldDB" id="A0ABD2WLQ0"/>
<reference evidence="1 2" key="1">
    <citation type="journal article" date="2024" name="bioRxiv">
        <title>A reference genome for Trichogramma kaykai: A tiny desert-dwelling parasitoid wasp with competing sex-ratio distorters.</title>
        <authorList>
            <person name="Culotta J."/>
            <person name="Lindsey A.R."/>
        </authorList>
    </citation>
    <scope>NUCLEOTIDE SEQUENCE [LARGE SCALE GENOMIC DNA]</scope>
    <source>
        <strain evidence="1 2">KSX58</strain>
    </source>
</reference>
<organism evidence="1 2">
    <name type="scientific">Trichogramma kaykai</name>
    <dbReference type="NCBI Taxonomy" id="54128"/>
    <lineage>
        <taxon>Eukaryota</taxon>
        <taxon>Metazoa</taxon>
        <taxon>Ecdysozoa</taxon>
        <taxon>Arthropoda</taxon>
        <taxon>Hexapoda</taxon>
        <taxon>Insecta</taxon>
        <taxon>Pterygota</taxon>
        <taxon>Neoptera</taxon>
        <taxon>Endopterygota</taxon>
        <taxon>Hymenoptera</taxon>
        <taxon>Apocrita</taxon>
        <taxon>Proctotrupomorpha</taxon>
        <taxon>Chalcidoidea</taxon>
        <taxon>Trichogrammatidae</taxon>
        <taxon>Trichogramma</taxon>
    </lineage>
</organism>
<accession>A0ABD2WLQ0</accession>
<evidence type="ECO:0000313" key="1">
    <source>
        <dbReference type="EMBL" id="KAL3393574.1"/>
    </source>
</evidence>
<name>A0ABD2WLQ0_9HYME</name>
<sequence>MPARRRTKLTYIFVAFTPWSRYRAQQVAVDARYHKLARTLYTVLSPSKLFAITLTIPFYDTESYIRYYTDDKLKRPHGNALNTDVLSQAQYVEALAKELEKEGRAKAAELLSLHEKPLILIHTRRLMNSVGGRFYVNGSFLTYITQSCLIKNFSGFIEKRAD</sequence>
<keyword evidence="2" id="KW-1185">Reference proteome</keyword>
<dbReference type="EMBL" id="JBJJXI010000096">
    <property type="protein sequence ID" value="KAL3393574.1"/>
    <property type="molecule type" value="Genomic_DNA"/>
</dbReference>
<gene>
    <name evidence="1" type="ORF">TKK_011857</name>
</gene>
<protein>
    <submittedName>
        <fullName evidence="1">Uncharacterized protein</fullName>
    </submittedName>
</protein>
<evidence type="ECO:0000313" key="2">
    <source>
        <dbReference type="Proteomes" id="UP001627154"/>
    </source>
</evidence>